<reference evidence="1" key="2">
    <citation type="submission" date="2022-06" db="UniProtKB">
        <authorList>
            <consortium name="EnsemblMetazoa"/>
        </authorList>
    </citation>
    <scope>IDENTIFICATION</scope>
    <source>
        <strain evidence="1">PS312</strain>
    </source>
</reference>
<name>A0A2A6CRE9_PRIPA</name>
<keyword evidence="2" id="KW-1185">Reference proteome</keyword>
<protein>
    <submittedName>
        <fullName evidence="1">Uncharacterized protein</fullName>
    </submittedName>
</protein>
<dbReference type="Proteomes" id="UP000005239">
    <property type="component" value="Unassembled WGS sequence"/>
</dbReference>
<sequence>MIIILLAIFVSFASSDTSILIQRACTINPKLEICRTSIKRSHSKFGSLLTLPTHSGITQKAEEKKMNTISAMNENVMNVTDILLSSESQESINSSVSVFISEYCVDERNRFVQKCHGEVDPSEEEFCKSYPSSCSTVGDVIPIMTYCARHYKQYRPLCSNDETDLKAEQFCLAFEQFCLPLNKQSKHQTTKPSPVLQRCEDVVKEARKVCNPMPTESDEFNFIRCNRFVERCRKYVDWI</sequence>
<evidence type="ECO:0000313" key="1">
    <source>
        <dbReference type="EnsemblMetazoa" id="PPA10361.1"/>
    </source>
</evidence>
<accession>A0A2A6CRE9</accession>
<dbReference type="OrthoDB" id="5810923at2759"/>
<dbReference type="EnsemblMetazoa" id="PPA10361.1">
    <property type="protein sequence ID" value="PPA10361.1"/>
    <property type="gene ID" value="WBGene00099915"/>
</dbReference>
<dbReference type="AlphaFoldDB" id="A0A2A6CRE9"/>
<gene>
    <name evidence="1" type="primary">WBGene00099915</name>
</gene>
<accession>A0A8R1Y886</accession>
<organism evidence="1 2">
    <name type="scientific">Pristionchus pacificus</name>
    <name type="common">Parasitic nematode worm</name>
    <dbReference type="NCBI Taxonomy" id="54126"/>
    <lineage>
        <taxon>Eukaryota</taxon>
        <taxon>Metazoa</taxon>
        <taxon>Ecdysozoa</taxon>
        <taxon>Nematoda</taxon>
        <taxon>Chromadorea</taxon>
        <taxon>Rhabditida</taxon>
        <taxon>Rhabditina</taxon>
        <taxon>Diplogasteromorpha</taxon>
        <taxon>Diplogasteroidea</taxon>
        <taxon>Neodiplogasteridae</taxon>
        <taxon>Pristionchus</taxon>
    </lineage>
</organism>
<evidence type="ECO:0000313" key="2">
    <source>
        <dbReference type="Proteomes" id="UP000005239"/>
    </source>
</evidence>
<proteinExistence type="predicted"/>
<reference evidence="2" key="1">
    <citation type="journal article" date="2008" name="Nat. Genet.">
        <title>The Pristionchus pacificus genome provides a unique perspective on nematode lifestyle and parasitism.</title>
        <authorList>
            <person name="Dieterich C."/>
            <person name="Clifton S.W."/>
            <person name="Schuster L.N."/>
            <person name="Chinwalla A."/>
            <person name="Delehaunty K."/>
            <person name="Dinkelacker I."/>
            <person name="Fulton L."/>
            <person name="Fulton R."/>
            <person name="Godfrey J."/>
            <person name="Minx P."/>
            <person name="Mitreva M."/>
            <person name="Roeseler W."/>
            <person name="Tian H."/>
            <person name="Witte H."/>
            <person name="Yang S.P."/>
            <person name="Wilson R.K."/>
            <person name="Sommer R.J."/>
        </authorList>
    </citation>
    <scope>NUCLEOTIDE SEQUENCE [LARGE SCALE GENOMIC DNA]</scope>
    <source>
        <strain evidence="2">PS312</strain>
    </source>
</reference>